<comment type="caution">
    <text evidence="1">The sequence shown here is derived from an EMBL/GenBank/DDBJ whole genome shotgun (WGS) entry which is preliminary data.</text>
</comment>
<gene>
    <name evidence="1" type="ORF">RFI_08444</name>
</gene>
<name>X6NSF6_RETFI</name>
<evidence type="ECO:0000313" key="2">
    <source>
        <dbReference type="Proteomes" id="UP000023152"/>
    </source>
</evidence>
<accession>X6NSF6</accession>
<keyword evidence="2" id="KW-1185">Reference proteome</keyword>
<evidence type="ECO:0000313" key="1">
    <source>
        <dbReference type="EMBL" id="ETO28684.1"/>
    </source>
</evidence>
<dbReference type="Proteomes" id="UP000023152">
    <property type="component" value="Unassembled WGS sequence"/>
</dbReference>
<proteinExistence type="predicted"/>
<dbReference type="EMBL" id="ASPP01006526">
    <property type="protein sequence ID" value="ETO28684.1"/>
    <property type="molecule type" value="Genomic_DNA"/>
</dbReference>
<dbReference type="AlphaFoldDB" id="X6NSF6"/>
<organism evidence="1 2">
    <name type="scientific">Reticulomyxa filosa</name>
    <dbReference type="NCBI Taxonomy" id="46433"/>
    <lineage>
        <taxon>Eukaryota</taxon>
        <taxon>Sar</taxon>
        <taxon>Rhizaria</taxon>
        <taxon>Retaria</taxon>
        <taxon>Foraminifera</taxon>
        <taxon>Monothalamids</taxon>
        <taxon>Reticulomyxidae</taxon>
        <taxon>Reticulomyxa</taxon>
    </lineage>
</organism>
<sequence length="81" mass="9821">MLLPTNVDIIVIEFPSNGCQSIFRQQNNQNDKSQYLTLKKKENIKKCLKKFVKFHHEKNTIVNFFKKFYQINERLKFLKKL</sequence>
<protein>
    <submittedName>
        <fullName evidence="1">Uncharacterized protein</fullName>
    </submittedName>
</protein>
<reference evidence="1 2" key="1">
    <citation type="journal article" date="2013" name="Curr. Biol.">
        <title>The Genome of the Foraminiferan Reticulomyxa filosa.</title>
        <authorList>
            <person name="Glockner G."/>
            <person name="Hulsmann N."/>
            <person name="Schleicher M."/>
            <person name="Noegel A.A."/>
            <person name="Eichinger L."/>
            <person name="Gallinger C."/>
            <person name="Pawlowski J."/>
            <person name="Sierra R."/>
            <person name="Euteneuer U."/>
            <person name="Pillet L."/>
            <person name="Moustafa A."/>
            <person name="Platzer M."/>
            <person name="Groth M."/>
            <person name="Szafranski K."/>
            <person name="Schliwa M."/>
        </authorList>
    </citation>
    <scope>NUCLEOTIDE SEQUENCE [LARGE SCALE GENOMIC DNA]</scope>
</reference>